<dbReference type="AlphaFoldDB" id="A0AB33IHZ0"/>
<name>A0AB33IHZ0_ACEAC</name>
<evidence type="ECO:0000313" key="4">
    <source>
        <dbReference type="Proteomes" id="UP000516424"/>
    </source>
</evidence>
<evidence type="ECO:0000259" key="2">
    <source>
        <dbReference type="Pfam" id="PF13924"/>
    </source>
</evidence>
<dbReference type="EMBL" id="AP023410">
    <property type="protein sequence ID" value="BCK76833.1"/>
    <property type="molecule type" value="Genomic_DNA"/>
</dbReference>
<organism evidence="3 4">
    <name type="scientific">Acetobacter aceti NBRC 14818</name>
    <dbReference type="NCBI Taxonomy" id="887700"/>
    <lineage>
        <taxon>Bacteria</taxon>
        <taxon>Pseudomonadati</taxon>
        <taxon>Pseudomonadota</taxon>
        <taxon>Alphaproteobacteria</taxon>
        <taxon>Acetobacterales</taxon>
        <taxon>Acetobacteraceae</taxon>
        <taxon>Acetobacter</taxon>
        <taxon>Acetobacter subgen. Acetobacter</taxon>
    </lineage>
</organism>
<accession>A0AB33IHZ0</accession>
<dbReference type="InterPro" id="IPR024311">
    <property type="entry name" value="Lipocalin-like"/>
</dbReference>
<dbReference type="RefSeq" id="WP_010666372.1">
    <property type="nucleotide sequence ID" value="NZ_AP023410.1"/>
</dbReference>
<proteinExistence type="predicted"/>
<dbReference type="Pfam" id="PF13924">
    <property type="entry name" value="Lipocalin_5"/>
    <property type="match status" value="1"/>
</dbReference>
<evidence type="ECO:0000256" key="1">
    <source>
        <dbReference type="SAM" id="MobiDB-lite"/>
    </source>
</evidence>
<evidence type="ECO:0000313" key="3">
    <source>
        <dbReference type="EMBL" id="BCK76833.1"/>
    </source>
</evidence>
<protein>
    <recommendedName>
        <fullName evidence="2">Lipocalin-like domain-containing protein</fullName>
    </recommendedName>
</protein>
<gene>
    <name evidence="3" type="ORF">EMQ_2439</name>
</gene>
<feature type="domain" description="Lipocalin-like" evidence="2">
    <location>
        <begin position="44"/>
        <end position="175"/>
    </location>
</feature>
<feature type="region of interest" description="Disordered" evidence="1">
    <location>
        <begin position="1"/>
        <end position="24"/>
    </location>
</feature>
<dbReference type="Proteomes" id="UP000516424">
    <property type="component" value="Chromosome"/>
</dbReference>
<keyword evidence="4" id="KW-1185">Reference proteome</keyword>
<sequence length="177" mass="19904">MNIVQEKSPKSAEMKSVATGAAASDEKNKHLSELVGEDLKKALIGTWQLVSYQVELQETGEFIDAMGETPRGRVIFTPDNWVAFNLEGSNRTPAETVDDHLALLNTLVAYIGRYRIEGNQWVTTVETAWAPQWVGTEQRRTVKVDGEFASVITPWRKMPNWGGGKMSRSIIRFRRAH</sequence>
<reference evidence="3 4" key="1">
    <citation type="journal article" date="2011" name="Microbiology">
        <title>Transcriptome response to different carbon sources in Acetobacter aceti.</title>
        <authorList>
            <person name="Sakurai K."/>
            <person name="Arai H."/>
            <person name="Ishii M."/>
            <person name="Igarashi Y."/>
        </authorList>
    </citation>
    <scope>NUCLEOTIDE SEQUENCE [LARGE SCALE GENOMIC DNA]</scope>
    <source>
        <strain evidence="3 4">NBRC 14818</strain>
    </source>
</reference>